<evidence type="ECO:0000313" key="1">
    <source>
        <dbReference type="EMBL" id="BCM23842.1"/>
    </source>
</evidence>
<organism evidence="1 2">
    <name type="scientific">Methyloradius palustris</name>
    <dbReference type="NCBI Taxonomy" id="2778876"/>
    <lineage>
        <taxon>Bacteria</taxon>
        <taxon>Pseudomonadati</taxon>
        <taxon>Pseudomonadota</taxon>
        <taxon>Betaproteobacteria</taxon>
        <taxon>Nitrosomonadales</taxon>
        <taxon>Methylophilaceae</taxon>
        <taxon>Methyloradius</taxon>
    </lineage>
</organism>
<dbReference type="KEGG" id="mpau:ZMTM_01010"/>
<dbReference type="RefSeq" id="WP_221764421.1">
    <property type="nucleotide sequence ID" value="NZ_AP024110.1"/>
</dbReference>
<dbReference type="EMBL" id="AP024110">
    <property type="protein sequence ID" value="BCM23842.1"/>
    <property type="molecule type" value="Genomic_DNA"/>
</dbReference>
<gene>
    <name evidence="1" type="ORF">ZMTM_01010</name>
</gene>
<proteinExistence type="predicted"/>
<reference evidence="1" key="1">
    <citation type="journal article" date="2021" name="Arch. Microbiol.">
        <title>Methyloradius palustris gen. nov., sp. nov., a methanol-oxidizing bacterium isolated from snow.</title>
        <authorList>
            <person name="Miyadera T."/>
            <person name="Kojima H."/>
            <person name="Fukui M."/>
        </authorList>
    </citation>
    <scope>NUCLEOTIDE SEQUENCE</scope>
    <source>
        <strain evidence="1">Zm11</strain>
    </source>
</reference>
<sequence length="453" mass="48223">MIFGFKIINSVYSVRKESGATLILLLFIIALAATAYSLKVFDASDLKAERDRKTMLALAEAKTALLGYAASPNLNAICTSSNCPRPGDLPCPDTNNDGVKETTCGNASGTTSQAARLGRLPWKSLGLEDIRDGNGERLWYAVSSRYKENSRFSPLNSDSVGTISLRDSTGNLISTSLVAIVFSAGPPLVRQDGVLQLRDTANENVASNYLDIAFGEDNADFVDGTNNGFIIGPIRSVTGSDMVNDKLLTITQSDMIPVIETRVLAESQNGLLDYYCGLGNVNYSTKSCSGAGGFFPKPASFSDTGCLGNVAIGTGTCGEGTLTHGRISANPTIPWTSTSIFRGTSVGNWFQLNAWRELIHYAVAPACMTGTTNCLGSGGFLTLNNSIVTPVNIKQFILIATGVTLPTQLRTSALDKSAEANYLEGENLFPLDNSYIRTSPLTNAINDRAISLP</sequence>
<dbReference type="Proteomes" id="UP000826722">
    <property type="component" value="Chromosome"/>
</dbReference>
<keyword evidence="2" id="KW-1185">Reference proteome</keyword>
<dbReference type="AlphaFoldDB" id="A0A8D5G629"/>
<evidence type="ECO:0000313" key="2">
    <source>
        <dbReference type="Proteomes" id="UP000826722"/>
    </source>
</evidence>
<protein>
    <submittedName>
        <fullName evidence="1">Uncharacterized protein</fullName>
    </submittedName>
</protein>
<accession>A0A8D5G629</accession>
<name>A0A8D5G629_9PROT</name>